<keyword evidence="2" id="KW-1185">Reference proteome</keyword>
<organism evidence="1 2">
    <name type="scientific">Aphis craccivora</name>
    <name type="common">Cowpea aphid</name>
    <dbReference type="NCBI Taxonomy" id="307492"/>
    <lineage>
        <taxon>Eukaryota</taxon>
        <taxon>Metazoa</taxon>
        <taxon>Ecdysozoa</taxon>
        <taxon>Arthropoda</taxon>
        <taxon>Hexapoda</taxon>
        <taxon>Insecta</taxon>
        <taxon>Pterygota</taxon>
        <taxon>Neoptera</taxon>
        <taxon>Paraneoptera</taxon>
        <taxon>Hemiptera</taxon>
        <taxon>Sternorrhyncha</taxon>
        <taxon>Aphidomorpha</taxon>
        <taxon>Aphidoidea</taxon>
        <taxon>Aphididae</taxon>
        <taxon>Aphidini</taxon>
        <taxon>Aphis</taxon>
        <taxon>Aphis</taxon>
    </lineage>
</organism>
<evidence type="ECO:0000313" key="2">
    <source>
        <dbReference type="Proteomes" id="UP000478052"/>
    </source>
</evidence>
<evidence type="ECO:0008006" key="3">
    <source>
        <dbReference type="Google" id="ProtNLM"/>
    </source>
</evidence>
<accession>A0A6G0Z2C2</accession>
<proteinExistence type="predicted"/>
<comment type="caution">
    <text evidence="1">The sequence shown here is derived from an EMBL/GenBank/DDBJ whole genome shotgun (WGS) entry which is preliminary data.</text>
</comment>
<dbReference type="OrthoDB" id="6621495at2759"/>
<sequence>MSLLYDLSKDLNDPDIDELLLYFDRTYVNGTYKRTTIQLNGLSLWRSSPIFPPYLWNVHNATKKKNTGRTNNISEGFNNKFKTLVRTQHPNIWMFIEALQKSNSMAINKLLKIKTGTVFLTKINKYER</sequence>
<name>A0A6G0Z2C2_APHCR</name>
<dbReference type="Proteomes" id="UP000478052">
    <property type="component" value="Unassembled WGS sequence"/>
</dbReference>
<dbReference type="EMBL" id="VUJU01001561">
    <property type="protein sequence ID" value="KAF0764740.1"/>
    <property type="molecule type" value="Genomic_DNA"/>
</dbReference>
<protein>
    <recommendedName>
        <fullName evidence="3">MULE domain-containing protein</fullName>
    </recommendedName>
</protein>
<evidence type="ECO:0000313" key="1">
    <source>
        <dbReference type="EMBL" id="KAF0764740.1"/>
    </source>
</evidence>
<gene>
    <name evidence="1" type="ORF">FWK35_00014914</name>
</gene>
<reference evidence="1 2" key="1">
    <citation type="submission" date="2019-08" db="EMBL/GenBank/DDBJ databases">
        <title>Whole genome of Aphis craccivora.</title>
        <authorList>
            <person name="Voronova N.V."/>
            <person name="Shulinski R.S."/>
            <person name="Bandarenka Y.V."/>
            <person name="Zhorov D.G."/>
            <person name="Warner D."/>
        </authorList>
    </citation>
    <scope>NUCLEOTIDE SEQUENCE [LARGE SCALE GENOMIC DNA]</scope>
    <source>
        <strain evidence="1">180601</strain>
        <tissue evidence="1">Whole Body</tissue>
    </source>
</reference>
<dbReference type="AlphaFoldDB" id="A0A6G0Z2C2"/>